<keyword evidence="1" id="KW-1133">Transmembrane helix</keyword>
<keyword evidence="3" id="KW-1185">Reference proteome</keyword>
<dbReference type="InterPro" id="IPR004445">
    <property type="entry name" value="GltS"/>
</dbReference>
<feature type="transmembrane region" description="Helical" evidence="1">
    <location>
        <begin position="345"/>
        <end position="367"/>
    </location>
</feature>
<keyword evidence="1" id="KW-0812">Transmembrane</keyword>
<dbReference type="PANTHER" id="PTHR36178:SF1">
    <property type="entry name" value="SODIUM_GLUTAMATE SYMPORTER"/>
    <property type="match status" value="1"/>
</dbReference>
<organism evidence="2 3">
    <name type="scientific">Paenibacillus algicola</name>
    <dbReference type="NCBI Taxonomy" id="2565926"/>
    <lineage>
        <taxon>Bacteria</taxon>
        <taxon>Bacillati</taxon>
        <taxon>Bacillota</taxon>
        <taxon>Bacilli</taxon>
        <taxon>Bacillales</taxon>
        <taxon>Paenibacillaceae</taxon>
        <taxon>Paenibacillus</taxon>
    </lineage>
</organism>
<dbReference type="RefSeq" id="WP_138227409.1">
    <property type="nucleotide sequence ID" value="NZ_CP040396.1"/>
</dbReference>
<feature type="transmembrane region" description="Helical" evidence="1">
    <location>
        <begin position="178"/>
        <end position="202"/>
    </location>
</feature>
<dbReference type="GO" id="GO:0015813">
    <property type="term" value="P:L-glutamate transmembrane transport"/>
    <property type="evidence" value="ECO:0007669"/>
    <property type="project" value="InterPro"/>
</dbReference>
<feature type="transmembrane region" description="Helical" evidence="1">
    <location>
        <begin position="316"/>
        <end position="339"/>
    </location>
</feature>
<keyword evidence="1" id="KW-0472">Membrane</keyword>
<dbReference type="Pfam" id="PF03616">
    <property type="entry name" value="Glt_symporter"/>
    <property type="match status" value="1"/>
</dbReference>
<gene>
    <name evidence="2" type="ORF">E6C60_4050</name>
</gene>
<evidence type="ECO:0000313" key="3">
    <source>
        <dbReference type="Proteomes" id="UP000300879"/>
    </source>
</evidence>
<feature type="transmembrane region" description="Helical" evidence="1">
    <location>
        <begin position="286"/>
        <end position="304"/>
    </location>
</feature>
<evidence type="ECO:0000256" key="1">
    <source>
        <dbReference type="SAM" id="Phobius"/>
    </source>
</evidence>
<feature type="transmembrane region" description="Helical" evidence="1">
    <location>
        <begin position="115"/>
        <end position="139"/>
    </location>
</feature>
<feature type="transmembrane region" description="Helical" evidence="1">
    <location>
        <begin position="417"/>
        <end position="436"/>
    </location>
</feature>
<evidence type="ECO:0000313" key="2">
    <source>
        <dbReference type="EMBL" id="QCT04755.1"/>
    </source>
</evidence>
<dbReference type="PANTHER" id="PTHR36178">
    <property type="entry name" value="SLR0625 PROTEIN"/>
    <property type="match status" value="1"/>
</dbReference>
<feature type="transmembrane region" description="Helical" evidence="1">
    <location>
        <begin position="74"/>
        <end position="95"/>
    </location>
</feature>
<dbReference type="GO" id="GO:0016020">
    <property type="term" value="C:membrane"/>
    <property type="evidence" value="ECO:0007669"/>
    <property type="project" value="InterPro"/>
</dbReference>
<dbReference type="KEGG" id="palo:E6C60_4050"/>
<reference evidence="2 3" key="1">
    <citation type="submission" date="2019-05" db="EMBL/GenBank/DDBJ databases">
        <authorList>
            <person name="Chen C."/>
        </authorList>
    </citation>
    <scope>NUCLEOTIDE SEQUENCE [LARGE SCALE GENOMIC DNA]</scope>
    <source>
        <strain evidence="2 3">HB172198</strain>
    </source>
</reference>
<sequence length="474" mass="50875">MELNPVLVAFVILGILLAAGHALRVRSALLQRYFIPASLIAGLLGLLLGKDVLGQGASLLGLSALSGGLYSEDVLQVMTGITDISITLIFAALFLGKPIPRLKKMWNQAGPHLSYGMTIGWGQYVLGLLLFLLILGPLFDISPLAGALIEISLQGGTGTAAGLRSTFESLGFPEGVDIAMGLSASSIILGLVTGVLFVNYTVRKGYTSHAKKAEDRTQAEKEGRFEEEHIPAAEKTTRAEAMDSLTANLVAVFLAIGAGMLLQQSLVWLEQVTWGSAYEVYIVKHIPLFPLALVGGVLVQWVYGRFLPFPLIDRGMMLRIQGVALDLMIVSAIVSISLSQIGQHIFVFLILLLFGLGWNWFGIFVIAKKMMPDHWAERSALEYGQSTAMTTTGLLLLQMVDPEKKTPAFDSFGYKQVIFEPFLGGGLFTAASMPLIATFGPVPVLIGAALLMVIWGALGIFYFGKGSGASRPDA</sequence>
<protein>
    <submittedName>
        <fullName evidence="2">Sodium/glutamate symporter</fullName>
    </submittedName>
</protein>
<dbReference type="Proteomes" id="UP000300879">
    <property type="component" value="Chromosome"/>
</dbReference>
<feature type="transmembrane region" description="Helical" evidence="1">
    <location>
        <begin position="6"/>
        <end position="23"/>
    </location>
</feature>
<name>A0A4P8XQX0_9BACL</name>
<feature type="transmembrane region" description="Helical" evidence="1">
    <location>
        <begin position="245"/>
        <end position="266"/>
    </location>
</feature>
<dbReference type="EMBL" id="CP040396">
    <property type="protein sequence ID" value="QCT04755.1"/>
    <property type="molecule type" value="Genomic_DNA"/>
</dbReference>
<feature type="transmembrane region" description="Helical" evidence="1">
    <location>
        <begin position="35"/>
        <end position="54"/>
    </location>
</feature>
<dbReference type="GO" id="GO:0015501">
    <property type="term" value="F:glutamate:sodium symporter activity"/>
    <property type="evidence" value="ECO:0007669"/>
    <property type="project" value="InterPro"/>
</dbReference>
<dbReference type="OrthoDB" id="9801557at2"/>
<proteinExistence type="predicted"/>
<dbReference type="AlphaFoldDB" id="A0A4P8XQX0"/>
<accession>A0A4P8XQX0</accession>
<feature type="transmembrane region" description="Helical" evidence="1">
    <location>
        <begin position="442"/>
        <end position="463"/>
    </location>
</feature>